<keyword evidence="2" id="KW-1185">Reference proteome</keyword>
<organism evidence="1 2">
    <name type="scientific">Microbacterium dextranolyticum</name>
    <dbReference type="NCBI Taxonomy" id="36806"/>
    <lineage>
        <taxon>Bacteria</taxon>
        <taxon>Bacillati</taxon>
        <taxon>Actinomycetota</taxon>
        <taxon>Actinomycetes</taxon>
        <taxon>Micrococcales</taxon>
        <taxon>Microbacteriaceae</taxon>
        <taxon>Microbacterium</taxon>
    </lineage>
</organism>
<sequence>MRRAVGERISEVYADARWQPPSTPIRLTADTARTLRAEGITMVRVAPSFWHRITGRAGGISRRDISISRFLSATDHGPRD</sequence>
<comment type="caution">
    <text evidence="1">The sequence shown here is derived from an EMBL/GenBank/DDBJ whole genome shotgun (WGS) entry which is preliminary data.</text>
</comment>
<dbReference type="AlphaFoldDB" id="A0A9W6M5B9"/>
<proteinExistence type="predicted"/>
<protein>
    <submittedName>
        <fullName evidence="1">Uncharacterized protein</fullName>
    </submittedName>
</protein>
<evidence type="ECO:0000313" key="1">
    <source>
        <dbReference type="EMBL" id="GLJ94338.1"/>
    </source>
</evidence>
<reference evidence="1" key="1">
    <citation type="journal article" date="2014" name="Int. J. Syst. Evol. Microbiol.">
        <title>Complete genome sequence of Corynebacterium casei LMG S-19264T (=DSM 44701T), isolated from a smear-ripened cheese.</title>
        <authorList>
            <consortium name="US DOE Joint Genome Institute (JGI-PGF)"/>
            <person name="Walter F."/>
            <person name="Albersmeier A."/>
            <person name="Kalinowski J."/>
            <person name="Ruckert C."/>
        </authorList>
    </citation>
    <scope>NUCLEOTIDE SEQUENCE</scope>
    <source>
        <strain evidence="1">VKM Ac-1940</strain>
    </source>
</reference>
<reference evidence="1" key="2">
    <citation type="submission" date="2023-01" db="EMBL/GenBank/DDBJ databases">
        <authorList>
            <person name="Sun Q."/>
            <person name="Evtushenko L."/>
        </authorList>
    </citation>
    <scope>NUCLEOTIDE SEQUENCE</scope>
    <source>
        <strain evidence="1">VKM Ac-1940</strain>
    </source>
</reference>
<dbReference type="Proteomes" id="UP001142291">
    <property type="component" value="Unassembled WGS sequence"/>
</dbReference>
<gene>
    <name evidence="1" type="ORF">GCM10017591_03990</name>
</gene>
<dbReference type="RefSeq" id="WP_204962851.1">
    <property type="nucleotide sequence ID" value="NZ_BAAAUR010000008.1"/>
</dbReference>
<dbReference type="EMBL" id="BSER01000002">
    <property type="protein sequence ID" value="GLJ94338.1"/>
    <property type="molecule type" value="Genomic_DNA"/>
</dbReference>
<evidence type="ECO:0000313" key="2">
    <source>
        <dbReference type="Proteomes" id="UP001142291"/>
    </source>
</evidence>
<accession>A0A9W6M5B9</accession>
<name>A0A9W6M5B9_9MICO</name>